<protein>
    <submittedName>
        <fullName evidence="1">Uncharacterized protein</fullName>
    </submittedName>
</protein>
<evidence type="ECO:0000313" key="1">
    <source>
        <dbReference type="EMBL" id="RFU80039.1"/>
    </source>
</evidence>
<dbReference type="STRING" id="490622.A0A395NVA5"/>
<name>A0A395NVA5_TRIAR</name>
<gene>
    <name evidence="1" type="ORF">TARUN_2157</name>
</gene>
<evidence type="ECO:0000313" key="2">
    <source>
        <dbReference type="Proteomes" id="UP000266272"/>
    </source>
</evidence>
<organism evidence="1 2">
    <name type="scientific">Trichoderma arundinaceum</name>
    <dbReference type="NCBI Taxonomy" id="490622"/>
    <lineage>
        <taxon>Eukaryota</taxon>
        <taxon>Fungi</taxon>
        <taxon>Dikarya</taxon>
        <taxon>Ascomycota</taxon>
        <taxon>Pezizomycotina</taxon>
        <taxon>Sordariomycetes</taxon>
        <taxon>Hypocreomycetidae</taxon>
        <taxon>Hypocreales</taxon>
        <taxon>Hypocreaceae</taxon>
        <taxon>Trichoderma</taxon>
    </lineage>
</organism>
<dbReference type="OrthoDB" id="4500473at2759"/>
<proteinExistence type="predicted"/>
<keyword evidence="2" id="KW-1185">Reference proteome</keyword>
<dbReference type="Proteomes" id="UP000266272">
    <property type="component" value="Unassembled WGS sequence"/>
</dbReference>
<dbReference type="AlphaFoldDB" id="A0A395NVA5"/>
<reference evidence="1 2" key="1">
    <citation type="journal article" date="2018" name="PLoS Pathog.">
        <title>Evolution of structural diversity of trichothecenes, a family of toxins produced by plant pathogenic and entomopathogenic fungi.</title>
        <authorList>
            <person name="Proctor R.H."/>
            <person name="McCormick S.P."/>
            <person name="Kim H.S."/>
            <person name="Cardoza R.E."/>
            <person name="Stanley A.M."/>
            <person name="Lindo L."/>
            <person name="Kelly A."/>
            <person name="Brown D.W."/>
            <person name="Lee T."/>
            <person name="Vaughan M.M."/>
            <person name="Alexander N.J."/>
            <person name="Busman M."/>
            <person name="Gutierrez S."/>
        </authorList>
    </citation>
    <scope>NUCLEOTIDE SEQUENCE [LARGE SCALE GENOMIC DNA]</scope>
    <source>
        <strain evidence="1 2">IBT 40837</strain>
    </source>
</reference>
<accession>A0A395NVA5</accession>
<sequence>MANSQNFFFYAPTWDYPPGGPIKLGNVITSVKKPERPIHCVPPADSDVFSTKKMSVEHTKEKMHDGRFSILIRFFSIFGLNVSISAGLETSDENNFSFKTVETTQFVPTLSYIQAFVEADDVRRFLQMSRYRKPVYIITGLKVVTGIEANMSSLRTVRSSPAVRIDSTLPHAGPISTHGLGTESKAVNKAVTKWASSDNFVFAFRVSKVLVSQATGQVVSEEDYRKGAMFDSNEFSRQLKGPQLSIRKVEDPDAENEGFDVEELMEGEDAVLCAILRS</sequence>
<dbReference type="EMBL" id="PXOA01000127">
    <property type="protein sequence ID" value="RFU80039.1"/>
    <property type="molecule type" value="Genomic_DNA"/>
</dbReference>
<comment type="caution">
    <text evidence="1">The sequence shown here is derived from an EMBL/GenBank/DDBJ whole genome shotgun (WGS) entry which is preliminary data.</text>
</comment>